<protein>
    <submittedName>
        <fullName evidence="2">Uncharacterized protein</fullName>
    </submittedName>
</protein>
<dbReference type="Proteomes" id="UP001163046">
    <property type="component" value="Unassembled WGS sequence"/>
</dbReference>
<sequence length="201" mass="22617">MSKMKSSNEESLVLSKNNAKLFLVRNALDQATLKKEARLLQKERNSGERLFLKKREHLLQQQSLRKGLVQLDSEVTKWKSETNLVRELPVSPSKPRRKEIDGNNKSQTLLSSSFPLLSEGADKQSNHRSRNKPLSSLSSHTTTGSLPDIHAASNGTAGGKTSHPKQARRQESDKKQTGGLCAETEIVVEDWDELQKCRYLR</sequence>
<feature type="region of interest" description="Disordered" evidence="1">
    <location>
        <begin position="87"/>
        <end position="182"/>
    </location>
</feature>
<gene>
    <name evidence="2" type="ORF">OS493_030442</name>
</gene>
<proteinExistence type="predicted"/>
<evidence type="ECO:0000256" key="1">
    <source>
        <dbReference type="SAM" id="MobiDB-lite"/>
    </source>
</evidence>
<dbReference type="EMBL" id="MU826858">
    <property type="protein sequence ID" value="KAJ7370690.1"/>
    <property type="molecule type" value="Genomic_DNA"/>
</dbReference>
<accession>A0A9W9YWJ6</accession>
<organism evidence="2 3">
    <name type="scientific">Desmophyllum pertusum</name>
    <dbReference type="NCBI Taxonomy" id="174260"/>
    <lineage>
        <taxon>Eukaryota</taxon>
        <taxon>Metazoa</taxon>
        <taxon>Cnidaria</taxon>
        <taxon>Anthozoa</taxon>
        <taxon>Hexacorallia</taxon>
        <taxon>Scleractinia</taxon>
        <taxon>Caryophylliina</taxon>
        <taxon>Caryophylliidae</taxon>
        <taxon>Desmophyllum</taxon>
    </lineage>
</organism>
<feature type="compositionally biased region" description="Polar residues" evidence="1">
    <location>
        <begin position="103"/>
        <end position="115"/>
    </location>
</feature>
<evidence type="ECO:0000313" key="3">
    <source>
        <dbReference type="Proteomes" id="UP001163046"/>
    </source>
</evidence>
<comment type="caution">
    <text evidence="2">The sequence shown here is derived from an EMBL/GenBank/DDBJ whole genome shotgun (WGS) entry which is preliminary data.</text>
</comment>
<feature type="compositionally biased region" description="Low complexity" evidence="1">
    <location>
        <begin position="134"/>
        <end position="146"/>
    </location>
</feature>
<name>A0A9W9YWJ6_9CNID</name>
<dbReference type="OrthoDB" id="5988180at2759"/>
<evidence type="ECO:0000313" key="2">
    <source>
        <dbReference type="EMBL" id="KAJ7370690.1"/>
    </source>
</evidence>
<keyword evidence="3" id="KW-1185">Reference proteome</keyword>
<dbReference type="AlphaFoldDB" id="A0A9W9YWJ6"/>
<reference evidence="2" key="1">
    <citation type="submission" date="2023-01" db="EMBL/GenBank/DDBJ databases">
        <title>Genome assembly of the deep-sea coral Lophelia pertusa.</title>
        <authorList>
            <person name="Herrera S."/>
            <person name="Cordes E."/>
        </authorList>
    </citation>
    <scope>NUCLEOTIDE SEQUENCE</scope>
    <source>
        <strain evidence="2">USNM1676648</strain>
        <tissue evidence="2">Polyp</tissue>
    </source>
</reference>